<protein>
    <submittedName>
        <fullName evidence="1">Uncharacterized protein</fullName>
    </submittedName>
</protein>
<sequence>MGIHLRLFTTHEQARRSSMSKLQPFLWFRSKIKFLGLLLEASSGIDGRKKPPGDVMSQERFLQYGGLASVEKLMCSHIGETERDQESPANGRVPKLVSSGVETVSGDGDGDGDAGDRVAMIPFKAERQGFWRG</sequence>
<comment type="caution">
    <text evidence="1">The sequence shown here is derived from an EMBL/GenBank/DDBJ whole genome shotgun (WGS) entry which is preliminary data.</text>
</comment>
<reference evidence="1 2" key="2">
    <citation type="journal article" date="2022" name="Mol. Ecol. Resour.">
        <title>The genomes of chicory, endive, great burdock and yacon provide insights into Asteraceae paleo-polyploidization history and plant inulin production.</title>
        <authorList>
            <person name="Fan W."/>
            <person name="Wang S."/>
            <person name="Wang H."/>
            <person name="Wang A."/>
            <person name="Jiang F."/>
            <person name="Liu H."/>
            <person name="Zhao H."/>
            <person name="Xu D."/>
            <person name="Zhang Y."/>
        </authorList>
    </citation>
    <scope>NUCLEOTIDE SEQUENCE [LARGE SCALE GENOMIC DNA]</scope>
    <source>
        <strain evidence="2">cv. Niubang</strain>
    </source>
</reference>
<name>A0ACB9DID4_ARCLA</name>
<dbReference type="EMBL" id="CM042049">
    <property type="protein sequence ID" value="KAI3746255.1"/>
    <property type="molecule type" value="Genomic_DNA"/>
</dbReference>
<evidence type="ECO:0000313" key="2">
    <source>
        <dbReference type="Proteomes" id="UP001055879"/>
    </source>
</evidence>
<keyword evidence="2" id="KW-1185">Reference proteome</keyword>
<accession>A0ACB9DID4</accession>
<gene>
    <name evidence="1" type="ORF">L6452_08680</name>
</gene>
<dbReference type="Proteomes" id="UP001055879">
    <property type="component" value="Linkage Group LG03"/>
</dbReference>
<evidence type="ECO:0000313" key="1">
    <source>
        <dbReference type="EMBL" id="KAI3746255.1"/>
    </source>
</evidence>
<organism evidence="1 2">
    <name type="scientific">Arctium lappa</name>
    <name type="common">Greater burdock</name>
    <name type="synonym">Lappa major</name>
    <dbReference type="NCBI Taxonomy" id="4217"/>
    <lineage>
        <taxon>Eukaryota</taxon>
        <taxon>Viridiplantae</taxon>
        <taxon>Streptophyta</taxon>
        <taxon>Embryophyta</taxon>
        <taxon>Tracheophyta</taxon>
        <taxon>Spermatophyta</taxon>
        <taxon>Magnoliopsida</taxon>
        <taxon>eudicotyledons</taxon>
        <taxon>Gunneridae</taxon>
        <taxon>Pentapetalae</taxon>
        <taxon>asterids</taxon>
        <taxon>campanulids</taxon>
        <taxon>Asterales</taxon>
        <taxon>Asteraceae</taxon>
        <taxon>Carduoideae</taxon>
        <taxon>Cardueae</taxon>
        <taxon>Arctiinae</taxon>
        <taxon>Arctium</taxon>
    </lineage>
</organism>
<proteinExistence type="predicted"/>
<reference evidence="2" key="1">
    <citation type="journal article" date="2022" name="Mol. Ecol. Resour.">
        <title>The genomes of chicory, endive, great burdock and yacon provide insights into Asteraceae palaeo-polyploidization history and plant inulin production.</title>
        <authorList>
            <person name="Fan W."/>
            <person name="Wang S."/>
            <person name="Wang H."/>
            <person name="Wang A."/>
            <person name="Jiang F."/>
            <person name="Liu H."/>
            <person name="Zhao H."/>
            <person name="Xu D."/>
            <person name="Zhang Y."/>
        </authorList>
    </citation>
    <scope>NUCLEOTIDE SEQUENCE [LARGE SCALE GENOMIC DNA]</scope>
    <source>
        <strain evidence="2">cv. Niubang</strain>
    </source>
</reference>